<dbReference type="PANTHER" id="PTHR43539:SF89">
    <property type="entry name" value="NAD(P)-BINDING DOMAIN-CONTAINING PROTEIN"/>
    <property type="match status" value="1"/>
</dbReference>
<gene>
    <name evidence="2" type="ORF">FEM03_02090</name>
</gene>
<protein>
    <submittedName>
        <fullName evidence="2">FAD-dependent oxidoreductase</fullName>
    </submittedName>
</protein>
<name>A0A5R8KKN2_9BACT</name>
<dbReference type="GO" id="GO:0004497">
    <property type="term" value="F:monooxygenase activity"/>
    <property type="evidence" value="ECO:0007669"/>
    <property type="project" value="TreeGrafter"/>
</dbReference>
<sequence length="395" mass="43851">MDQTKTLEVVIVGAGAAGLGCAVALRDCGVKKLLVLERDGVGSSFRKWPKQMRLITPSFYSNPFKQTDLNAITPQSSLADFVHKEHPSGEDYANYLRACVGHYQVPVEVGVEVLALTPHRQGWSLMTNRGELQARFVIWAAGEFSQPHDGGIRGGEHCLHNSQVKDWSKLEGDTFTLVGGYESGIDAAIHLAWRGKQVNVLSRGEPWHDDDPDPSRSLSPFTRDRLREALEDAPGTIRFYKNAVITEVRHDHGGWRLLDDAGNVFDSVTQPILCTGFHKALAPVKHLFAEHDGQMVFSEDADESTLHEGLFYSGPSLSHRQSLFCFIYKFRSRFGIIARAIAERLGLPWEEPLQAWREHGFMVDDLSCCTDCQCAVNGENDEIAEAVEFAGAGEK</sequence>
<evidence type="ECO:0000313" key="2">
    <source>
        <dbReference type="EMBL" id="TLD72169.1"/>
    </source>
</evidence>
<comment type="caution">
    <text evidence="2">The sequence shown here is derived from an EMBL/GenBank/DDBJ whole genome shotgun (WGS) entry which is preliminary data.</text>
</comment>
<dbReference type="PROSITE" id="PS51257">
    <property type="entry name" value="PROKAR_LIPOPROTEIN"/>
    <property type="match status" value="1"/>
</dbReference>
<dbReference type="SUPFAM" id="SSF51905">
    <property type="entry name" value="FAD/NAD(P)-binding domain"/>
    <property type="match status" value="1"/>
</dbReference>
<dbReference type="AlphaFoldDB" id="A0A5R8KKN2"/>
<keyword evidence="1" id="KW-0560">Oxidoreductase</keyword>
<dbReference type="InterPro" id="IPR036188">
    <property type="entry name" value="FAD/NAD-bd_sf"/>
</dbReference>
<reference evidence="2 3" key="1">
    <citation type="submission" date="2019-05" db="EMBL/GenBank/DDBJ databases">
        <title>Verrucobacter flavum gen. nov., sp. nov. a new member of the family Verrucomicrobiaceae.</title>
        <authorList>
            <person name="Szuroczki S."/>
            <person name="Abbaszade G."/>
            <person name="Szabo A."/>
            <person name="Felfoldi T."/>
            <person name="Schumann P."/>
            <person name="Boka K."/>
            <person name="Keki Z."/>
            <person name="Toumi M."/>
            <person name="Toth E."/>
        </authorList>
    </citation>
    <scope>NUCLEOTIDE SEQUENCE [LARGE SCALE GENOMIC DNA]</scope>
    <source>
        <strain evidence="2 3">MG-N-17</strain>
    </source>
</reference>
<proteinExistence type="predicted"/>
<evidence type="ECO:0000256" key="1">
    <source>
        <dbReference type="ARBA" id="ARBA00023002"/>
    </source>
</evidence>
<dbReference type="InterPro" id="IPR050982">
    <property type="entry name" value="Auxin_biosynth/cation_transpt"/>
</dbReference>
<dbReference type="GO" id="GO:0050660">
    <property type="term" value="F:flavin adenine dinucleotide binding"/>
    <property type="evidence" value="ECO:0007669"/>
    <property type="project" value="TreeGrafter"/>
</dbReference>
<dbReference type="Proteomes" id="UP000306196">
    <property type="component" value="Unassembled WGS sequence"/>
</dbReference>
<organism evidence="2 3">
    <name type="scientific">Phragmitibacter flavus</name>
    <dbReference type="NCBI Taxonomy" id="2576071"/>
    <lineage>
        <taxon>Bacteria</taxon>
        <taxon>Pseudomonadati</taxon>
        <taxon>Verrucomicrobiota</taxon>
        <taxon>Verrucomicrobiia</taxon>
        <taxon>Verrucomicrobiales</taxon>
        <taxon>Verrucomicrobiaceae</taxon>
        <taxon>Phragmitibacter</taxon>
    </lineage>
</organism>
<dbReference type="Pfam" id="PF13738">
    <property type="entry name" value="Pyr_redox_3"/>
    <property type="match status" value="1"/>
</dbReference>
<evidence type="ECO:0000313" key="3">
    <source>
        <dbReference type="Proteomes" id="UP000306196"/>
    </source>
</evidence>
<dbReference type="PANTHER" id="PTHR43539">
    <property type="entry name" value="FLAVIN-BINDING MONOOXYGENASE-LIKE PROTEIN (AFU_ORTHOLOGUE AFUA_4G09220)"/>
    <property type="match status" value="1"/>
</dbReference>
<dbReference type="EMBL" id="VAUV01000002">
    <property type="protein sequence ID" value="TLD72169.1"/>
    <property type="molecule type" value="Genomic_DNA"/>
</dbReference>
<dbReference type="OrthoDB" id="178899at2"/>
<dbReference type="Gene3D" id="3.50.50.60">
    <property type="entry name" value="FAD/NAD(P)-binding domain"/>
    <property type="match status" value="2"/>
</dbReference>
<keyword evidence="3" id="KW-1185">Reference proteome</keyword>
<dbReference type="RefSeq" id="WP_138084524.1">
    <property type="nucleotide sequence ID" value="NZ_VAUV01000002.1"/>
</dbReference>
<accession>A0A5R8KKN2</accession>